<dbReference type="EMBL" id="AP035768">
    <property type="protein sequence ID" value="BFO19655.1"/>
    <property type="molecule type" value="Genomic_DNA"/>
</dbReference>
<gene>
    <name evidence="1" type="ORF">SHKM778_60430</name>
</gene>
<accession>A0AAT9HR48</accession>
<name>A0AAT9HR48_9ACTN</name>
<proteinExistence type="predicted"/>
<reference evidence="1" key="1">
    <citation type="submission" date="2024-06" db="EMBL/GenBank/DDBJ databases">
        <authorList>
            <consortium name="consrtm"/>
            <person name="Uemura M."/>
            <person name="Terahara T."/>
        </authorList>
    </citation>
    <scope>NUCLEOTIDE SEQUENCE</scope>
    <source>
        <strain evidence="1">KM77-8</strain>
    </source>
</reference>
<sequence>MGYSEIVPGSSYDEPAMRAGVQRLLTERERLVLGQRSALPLLAAAVTLDVLAVLASPFDVNTASSYGVIICEGAGPVQRMLGLVEKPGRPEACRLLAEHAPAPCGSCRAACTSHGTC</sequence>
<organism evidence="1">
    <name type="scientific">Streptomyces haneummycinicus</name>
    <dbReference type="NCBI Taxonomy" id="3074435"/>
    <lineage>
        <taxon>Bacteria</taxon>
        <taxon>Bacillati</taxon>
        <taxon>Actinomycetota</taxon>
        <taxon>Actinomycetes</taxon>
        <taxon>Kitasatosporales</taxon>
        <taxon>Streptomycetaceae</taxon>
        <taxon>Streptomyces</taxon>
    </lineage>
</organism>
<reference evidence="1" key="2">
    <citation type="submission" date="2024-07" db="EMBL/GenBank/DDBJ databases">
        <title>Streptomyces haneummycinica sp. nov., a new antibiotic-producing actinobacterium isolated from marine sediment.</title>
        <authorList>
            <person name="Uemura M."/>
            <person name="Hamada M."/>
            <person name="Hirano S."/>
            <person name="Kobayashi K."/>
            <person name="Ohshiro T."/>
            <person name="Kobayashi T."/>
            <person name="Terahara T."/>
        </authorList>
    </citation>
    <scope>NUCLEOTIDE SEQUENCE</scope>
    <source>
        <strain evidence="1">KM77-8</strain>
    </source>
</reference>
<dbReference type="AlphaFoldDB" id="A0AAT9HR48"/>
<protein>
    <submittedName>
        <fullName evidence="1">Uncharacterized protein</fullName>
    </submittedName>
</protein>
<evidence type="ECO:0000313" key="1">
    <source>
        <dbReference type="EMBL" id="BFO19655.1"/>
    </source>
</evidence>